<comment type="function">
    <text evidence="4">DNA-dependent RNA polymerase catalyzes the transcription of DNA into RNA using the four ribonucleoside triphosphates as substrates. Common component of RNA polymerases I, II and III which synthesize ribosomal RNA precursors, mRNA precursors and many functional non-coding RNAs, and small RNAs, such as 5S rRNA and tRNAs, respectively.</text>
</comment>
<comment type="subcellular location">
    <subcellularLocation>
        <location evidence="1">Nucleus</location>
    </subcellularLocation>
</comment>
<reference evidence="5" key="1">
    <citation type="submission" date="2023-01" db="EMBL/GenBank/DDBJ databases">
        <title>Metagenome sequencing of chrysophaentin producing Chrysophaeum taylorii.</title>
        <authorList>
            <person name="Davison J."/>
            <person name="Bewley C."/>
        </authorList>
    </citation>
    <scope>NUCLEOTIDE SEQUENCE</scope>
    <source>
        <strain evidence="5">NIES-1699</strain>
    </source>
</reference>
<dbReference type="GO" id="GO:0003899">
    <property type="term" value="F:DNA-directed RNA polymerase activity"/>
    <property type="evidence" value="ECO:0007669"/>
    <property type="project" value="UniProtKB-UniRule"/>
</dbReference>
<dbReference type="Proteomes" id="UP001230188">
    <property type="component" value="Unassembled WGS sequence"/>
</dbReference>
<dbReference type="InterPro" id="IPR005570">
    <property type="entry name" value="RPABC3"/>
</dbReference>
<dbReference type="GO" id="GO:0005666">
    <property type="term" value="C:RNA polymerase III complex"/>
    <property type="evidence" value="ECO:0007669"/>
    <property type="project" value="TreeGrafter"/>
</dbReference>
<dbReference type="Gene3D" id="2.40.50.140">
    <property type="entry name" value="Nucleic acid-binding proteins"/>
    <property type="match status" value="1"/>
</dbReference>
<dbReference type="PANTHER" id="PTHR10917">
    <property type="entry name" value="DNA-DIRECTED RNA POLYMERASES I, II, AND III SUBUNIT RPABC3"/>
    <property type="match status" value="1"/>
</dbReference>
<proteinExistence type="inferred from homology"/>
<dbReference type="InterPro" id="IPR012340">
    <property type="entry name" value="NA-bd_OB-fold"/>
</dbReference>
<dbReference type="SUPFAM" id="SSF50249">
    <property type="entry name" value="Nucleic acid-binding proteins"/>
    <property type="match status" value="1"/>
</dbReference>
<sequence>MSNNIIFHDEFMVEKVNPDGKKFEKVSRLICKGILYEVELLVDINSEIFEIKVEEKLGVAIARNLSLDGSETYEQVVGKPSLLDQYDYAMHGVAYKYKHVEGSTVEVHVSHGGLLARLKGDERHLAGIKVDDEVYTLIRRIEAAPGSSSA</sequence>
<dbReference type="SMART" id="SM00658">
    <property type="entry name" value="RPOL8c"/>
    <property type="match status" value="1"/>
</dbReference>
<evidence type="ECO:0000313" key="6">
    <source>
        <dbReference type="Proteomes" id="UP001230188"/>
    </source>
</evidence>
<keyword evidence="3 4" id="KW-0539">Nucleus</keyword>
<evidence type="ECO:0000256" key="4">
    <source>
        <dbReference type="PIRNR" id="PIRNR000779"/>
    </source>
</evidence>
<comment type="caution">
    <text evidence="5">The sequence shown here is derived from an EMBL/GenBank/DDBJ whole genome shotgun (WGS) entry which is preliminary data.</text>
</comment>
<dbReference type="EMBL" id="JAQMWT010000358">
    <property type="protein sequence ID" value="KAJ8603274.1"/>
    <property type="molecule type" value="Genomic_DNA"/>
</dbReference>
<dbReference type="AlphaFoldDB" id="A0AAD7UFQ4"/>
<keyword evidence="6" id="KW-1185">Reference proteome</keyword>
<accession>A0AAD7UFQ4</accession>
<protein>
    <recommendedName>
        <fullName evidence="4">DNA-directed RNA polymerases I, II, and III subunit RPABC3</fullName>
    </recommendedName>
</protein>
<dbReference type="GO" id="GO:0006351">
    <property type="term" value="P:DNA-templated transcription"/>
    <property type="evidence" value="ECO:0007669"/>
    <property type="project" value="UniProtKB-UniRule"/>
</dbReference>
<evidence type="ECO:0000256" key="2">
    <source>
        <dbReference type="ARBA" id="ARBA00008912"/>
    </source>
</evidence>
<dbReference type="PIRSF" id="PIRSF000779">
    <property type="entry name" value="RNA_pol_Rpb8"/>
    <property type="match status" value="1"/>
</dbReference>
<gene>
    <name evidence="5" type="ORF">CTAYLR_006956</name>
</gene>
<dbReference type="Pfam" id="PF03870">
    <property type="entry name" value="RNA_pol_Rpb8"/>
    <property type="match status" value="1"/>
</dbReference>
<dbReference type="PANTHER" id="PTHR10917:SF0">
    <property type="entry name" value="DNA-DIRECTED RNA POLYMERASES I, II, AND III SUBUNIT RPABC3"/>
    <property type="match status" value="1"/>
</dbReference>
<evidence type="ECO:0000256" key="1">
    <source>
        <dbReference type="ARBA" id="ARBA00004123"/>
    </source>
</evidence>
<name>A0AAD7UFQ4_9STRA</name>
<evidence type="ECO:0000313" key="5">
    <source>
        <dbReference type="EMBL" id="KAJ8603274.1"/>
    </source>
</evidence>
<evidence type="ECO:0000256" key="3">
    <source>
        <dbReference type="ARBA" id="ARBA00023242"/>
    </source>
</evidence>
<dbReference type="GO" id="GO:0005665">
    <property type="term" value="C:RNA polymerase II, core complex"/>
    <property type="evidence" value="ECO:0007669"/>
    <property type="project" value="UniProtKB-UniRule"/>
</dbReference>
<organism evidence="5 6">
    <name type="scientific">Chrysophaeum taylorii</name>
    <dbReference type="NCBI Taxonomy" id="2483200"/>
    <lineage>
        <taxon>Eukaryota</taxon>
        <taxon>Sar</taxon>
        <taxon>Stramenopiles</taxon>
        <taxon>Ochrophyta</taxon>
        <taxon>Pelagophyceae</taxon>
        <taxon>Pelagomonadales</taxon>
        <taxon>Pelagomonadaceae</taxon>
        <taxon>Chrysophaeum</taxon>
    </lineage>
</organism>
<dbReference type="GO" id="GO:0005736">
    <property type="term" value="C:RNA polymerase I complex"/>
    <property type="evidence" value="ECO:0007669"/>
    <property type="project" value="TreeGrafter"/>
</dbReference>
<comment type="similarity">
    <text evidence="2 4">Belongs to the eukaryotic RPB8 RNA polymerase subunit family.</text>
</comment>